<keyword evidence="3" id="KW-1185">Reference proteome</keyword>
<accession>A0A0B8ZY46</accession>
<dbReference type="EMBL" id="JRVC01000033">
    <property type="protein sequence ID" value="KHS42067.1"/>
    <property type="molecule type" value="Genomic_DNA"/>
</dbReference>
<dbReference type="AlphaFoldDB" id="A0A0B8ZY46"/>
<reference evidence="2 3" key="1">
    <citation type="submission" date="2014-10" db="EMBL/GenBank/DDBJ databases">
        <title>Draft genome sequence of Novosphingobium subterraneum DSM 12447.</title>
        <authorList>
            <person name="Gan H.M."/>
            <person name="Gan H.Y."/>
            <person name="Savka M.A."/>
        </authorList>
    </citation>
    <scope>NUCLEOTIDE SEQUENCE [LARGE SCALE GENOMIC DNA]</scope>
    <source>
        <strain evidence="2 3">DSM 12447</strain>
    </source>
</reference>
<gene>
    <name evidence="2" type="ORF">NJ75_04433</name>
</gene>
<comment type="caution">
    <text evidence="2">The sequence shown here is derived from an EMBL/GenBank/DDBJ whole genome shotgun (WGS) entry which is preliminary data.</text>
</comment>
<evidence type="ECO:0000259" key="1">
    <source>
        <dbReference type="Pfam" id="PF13358"/>
    </source>
</evidence>
<dbReference type="Pfam" id="PF13358">
    <property type="entry name" value="DDE_3"/>
    <property type="match status" value="1"/>
</dbReference>
<protein>
    <submittedName>
        <fullName evidence="2">Putative transposase</fullName>
    </submittedName>
</protein>
<dbReference type="Proteomes" id="UP000031338">
    <property type="component" value="Unassembled WGS sequence"/>
</dbReference>
<sequence>MTHSHERCAKEMGFPPGHRKTVALVAGLHMTGMIAPMALDGPINDEWFEAYVTQVLISEMPLGDVVIVDNLSSHKRASVQCSLKRPVHS</sequence>
<name>A0A0B8ZY46_9SPHN</name>
<dbReference type="PATRIC" id="fig|48936.3.peg.4473"/>
<evidence type="ECO:0000313" key="2">
    <source>
        <dbReference type="EMBL" id="KHS42067.1"/>
    </source>
</evidence>
<evidence type="ECO:0000313" key="3">
    <source>
        <dbReference type="Proteomes" id="UP000031338"/>
    </source>
</evidence>
<organism evidence="2 3">
    <name type="scientific">Novosphingobium subterraneum</name>
    <dbReference type="NCBI Taxonomy" id="48936"/>
    <lineage>
        <taxon>Bacteria</taxon>
        <taxon>Pseudomonadati</taxon>
        <taxon>Pseudomonadota</taxon>
        <taxon>Alphaproteobacteria</taxon>
        <taxon>Sphingomonadales</taxon>
        <taxon>Sphingomonadaceae</taxon>
        <taxon>Novosphingobium</taxon>
    </lineage>
</organism>
<feature type="domain" description="Tc1-like transposase DDE" evidence="1">
    <location>
        <begin position="14"/>
        <end position="83"/>
    </location>
</feature>
<dbReference type="InterPro" id="IPR038717">
    <property type="entry name" value="Tc1-like_DDE_dom"/>
</dbReference>
<proteinExistence type="predicted"/>
<dbReference type="STRING" id="48936.NJ75_04433"/>